<evidence type="ECO:0000313" key="2">
    <source>
        <dbReference type="EMBL" id="KAI0293850.1"/>
    </source>
</evidence>
<accession>A0AAD4LZ99</accession>
<name>A0AAD4LZ99_9AGAM</name>
<dbReference type="AlphaFoldDB" id="A0AAD4LZ99"/>
<comment type="caution">
    <text evidence="2">The sequence shown here is derived from an EMBL/GenBank/DDBJ whole genome shotgun (WGS) entry which is preliminary data.</text>
</comment>
<dbReference type="Gene3D" id="3.50.70.10">
    <property type="match status" value="1"/>
</dbReference>
<reference evidence="2" key="1">
    <citation type="journal article" date="2022" name="New Phytol.">
        <title>Evolutionary transition to the ectomycorrhizal habit in the genomes of a hyperdiverse lineage of mushroom-forming fungi.</title>
        <authorList>
            <person name="Looney B."/>
            <person name="Miyauchi S."/>
            <person name="Morin E."/>
            <person name="Drula E."/>
            <person name="Courty P.E."/>
            <person name="Kohler A."/>
            <person name="Kuo A."/>
            <person name="LaButti K."/>
            <person name="Pangilinan J."/>
            <person name="Lipzen A."/>
            <person name="Riley R."/>
            <person name="Andreopoulos W."/>
            <person name="He G."/>
            <person name="Johnson J."/>
            <person name="Nolan M."/>
            <person name="Tritt A."/>
            <person name="Barry K.W."/>
            <person name="Grigoriev I.V."/>
            <person name="Nagy L.G."/>
            <person name="Hibbett D."/>
            <person name="Henrissat B."/>
            <person name="Matheny P.B."/>
            <person name="Labbe J."/>
            <person name="Martin F.M."/>
        </authorList>
    </citation>
    <scope>NUCLEOTIDE SEQUENCE</scope>
    <source>
        <strain evidence="2">BPL690</strain>
    </source>
</reference>
<sequence length="124" mass="14137">MFLYLTLVPTRNTSYTHLWDAFVRILQARKRLAYEDGDPSTDEQLAPQAPISQLMKVFPNVPFTKDTPLDISSDPKKPRTLIIRDLGAIQNEWVTREFVLSYFDGQGNSPALKQSVFGIVLQTH</sequence>
<gene>
    <name evidence="2" type="ORF">B0F90DRAFT_1928100</name>
</gene>
<proteinExistence type="predicted"/>
<evidence type="ECO:0000259" key="1">
    <source>
        <dbReference type="Pfam" id="PF16035"/>
    </source>
</evidence>
<dbReference type="EMBL" id="WTXG01000088">
    <property type="protein sequence ID" value="KAI0293850.1"/>
    <property type="molecule type" value="Genomic_DNA"/>
</dbReference>
<dbReference type="Proteomes" id="UP001203297">
    <property type="component" value="Unassembled WGS sequence"/>
</dbReference>
<dbReference type="Pfam" id="PF16035">
    <property type="entry name" value="Chalcone_2"/>
    <property type="match status" value="1"/>
</dbReference>
<feature type="domain" description="Chalcone isomerase" evidence="1">
    <location>
        <begin position="6"/>
        <end position="116"/>
    </location>
</feature>
<protein>
    <recommendedName>
        <fullName evidence="1">Chalcone isomerase domain-containing protein</fullName>
    </recommendedName>
</protein>
<keyword evidence="3" id="KW-1185">Reference proteome</keyword>
<dbReference type="InterPro" id="IPR016088">
    <property type="entry name" value="Chalcone_isomerase_3-sand"/>
</dbReference>
<dbReference type="InterPro" id="IPR016087">
    <property type="entry name" value="Chalcone_isomerase"/>
</dbReference>
<evidence type="ECO:0000313" key="3">
    <source>
        <dbReference type="Proteomes" id="UP001203297"/>
    </source>
</evidence>
<organism evidence="2 3">
    <name type="scientific">Multifurca ochricompacta</name>
    <dbReference type="NCBI Taxonomy" id="376703"/>
    <lineage>
        <taxon>Eukaryota</taxon>
        <taxon>Fungi</taxon>
        <taxon>Dikarya</taxon>
        <taxon>Basidiomycota</taxon>
        <taxon>Agaricomycotina</taxon>
        <taxon>Agaricomycetes</taxon>
        <taxon>Russulales</taxon>
        <taxon>Russulaceae</taxon>
        <taxon>Multifurca</taxon>
    </lineage>
</organism>